<organism evidence="1">
    <name type="scientific">Capitella teleta</name>
    <name type="common">Polychaete worm</name>
    <dbReference type="NCBI Taxonomy" id="283909"/>
    <lineage>
        <taxon>Eukaryota</taxon>
        <taxon>Metazoa</taxon>
        <taxon>Spiralia</taxon>
        <taxon>Lophotrochozoa</taxon>
        <taxon>Annelida</taxon>
        <taxon>Polychaeta</taxon>
        <taxon>Sedentaria</taxon>
        <taxon>Scolecida</taxon>
        <taxon>Capitellidae</taxon>
        <taxon>Capitella</taxon>
    </lineage>
</organism>
<evidence type="ECO:0000313" key="1">
    <source>
        <dbReference type="EMBL" id="ELU04546.1"/>
    </source>
</evidence>
<protein>
    <submittedName>
        <fullName evidence="1 2">Uncharacterized protein</fullName>
    </submittedName>
</protein>
<dbReference type="EMBL" id="AMQN01008118">
    <property type="status" value="NOT_ANNOTATED_CDS"/>
    <property type="molecule type" value="Genomic_DNA"/>
</dbReference>
<gene>
    <name evidence="1" type="ORF">CAPTEDRAFT_189814</name>
</gene>
<accession>R7UEN4</accession>
<dbReference type="HOGENOM" id="CLU_1385368_0_0_1"/>
<reference evidence="3" key="1">
    <citation type="submission" date="2012-12" db="EMBL/GenBank/DDBJ databases">
        <authorList>
            <person name="Hellsten U."/>
            <person name="Grimwood J."/>
            <person name="Chapman J.A."/>
            <person name="Shapiro H."/>
            <person name="Aerts A."/>
            <person name="Otillar R.P."/>
            <person name="Terry A.Y."/>
            <person name="Boore J.L."/>
            <person name="Simakov O."/>
            <person name="Marletaz F."/>
            <person name="Cho S.-J."/>
            <person name="Edsinger-Gonzales E."/>
            <person name="Havlak P."/>
            <person name="Kuo D.-H."/>
            <person name="Larsson T."/>
            <person name="Lv J."/>
            <person name="Arendt D."/>
            <person name="Savage R."/>
            <person name="Osoegawa K."/>
            <person name="de Jong P."/>
            <person name="Lindberg D.R."/>
            <person name="Seaver E.C."/>
            <person name="Weisblat D.A."/>
            <person name="Putnam N.H."/>
            <person name="Grigoriev I.V."/>
            <person name="Rokhsar D.S."/>
        </authorList>
    </citation>
    <scope>NUCLEOTIDE SEQUENCE</scope>
    <source>
        <strain evidence="3">I ESC-2004</strain>
    </source>
</reference>
<evidence type="ECO:0000313" key="3">
    <source>
        <dbReference type="Proteomes" id="UP000014760"/>
    </source>
</evidence>
<evidence type="ECO:0000313" key="2">
    <source>
        <dbReference type="EnsemblMetazoa" id="CapteP189814"/>
    </source>
</evidence>
<keyword evidence="3" id="KW-1185">Reference proteome</keyword>
<proteinExistence type="predicted"/>
<dbReference type="AlphaFoldDB" id="R7UEN4"/>
<sequence length="197" mass="21972">MVKRKLNFFGPKTRHFTRKQSQAELKVHEEGAEGGEHSEGTVPCKMKIARVVLLFKKDFPKEIVTTDPFLSHEFYKILEKLVHKRLYDYVLVKNFLSPIILASNQAETQPKHCSSIAACNLKLLAAYLSCDASSLCMLGAPLSSFVQDQWKRSVSNGEAALASAVAELRDVVRGHLSSILSIAEARRLLLEVCLSEV</sequence>
<dbReference type="EMBL" id="KB302198">
    <property type="protein sequence ID" value="ELU04546.1"/>
    <property type="molecule type" value="Genomic_DNA"/>
</dbReference>
<dbReference type="EnsemblMetazoa" id="CapteT189814">
    <property type="protein sequence ID" value="CapteP189814"/>
    <property type="gene ID" value="CapteG189814"/>
</dbReference>
<name>R7UEN4_CAPTE</name>
<dbReference type="Proteomes" id="UP000014760">
    <property type="component" value="Unassembled WGS sequence"/>
</dbReference>
<reference evidence="2" key="3">
    <citation type="submission" date="2015-06" db="UniProtKB">
        <authorList>
            <consortium name="EnsemblMetazoa"/>
        </authorList>
    </citation>
    <scope>IDENTIFICATION</scope>
</reference>
<reference evidence="1 3" key="2">
    <citation type="journal article" date="2013" name="Nature">
        <title>Insights into bilaterian evolution from three spiralian genomes.</title>
        <authorList>
            <person name="Simakov O."/>
            <person name="Marletaz F."/>
            <person name="Cho S.J."/>
            <person name="Edsinger-Gonzales E."/>
            <person name="Havlak P."/>
            <person name="Hellsten U."/>
            <person name="Kuo D.H."/>
            <person name="Larsson T."/>
            <person name="Lv J."/>
            <person name="Arendt D."/>
            <person name="Savage R."/>
            <person name="Osoegawa K."/>
            <person name="de Jong P."/>
            <person name="Grimwood J."/>
            <person name="Chapman J.A."/>
            <person name="Shapiro H."/>
            <person name="Aerts A."/>
            <person name="Otillar R.P."/>
            <person name="Terry A.Y."/>
            <person name="Boore J.L."/>
            <person name="Grigoriev I.V."/>
            <person name="Lindberg D.R."/>
            <person name="Seaver E.C."/>
            <person name="Weisblat D.A."/>
            <person name="Putnam N.H."/>
            <person name="Rokhsar D.S."/>
        </authorList>
    </citation>
    <scope>NUCLEOTIDE SEQUENCE</scope>
    <source>
        <strain evidence="1 3">I ESC-2004</strain>
    </source>
</reference>